<dbReference type="SUPFAM" id="SSF56801">
    <property type="entry name" value="Acetyl-CoA synthetase-like"/>
    <property type="match status" value="1"/>
</dbReference>
<name>A0A561T652_9ACTN</name>
<keyword evidence="3" id="KW-1185">Reference proteome</keyword>
<dbReference type="Proteomes" id="UP000317940">
    <property type="component" value="Unassembled WGS sequence"/>
</dbReference>
<dbReference type="Gene3D" id="3.30.300.30">
    <property type="match status" value="1"/>
</dbReference>
<dbReference type="GO" id="GO:0016878">
    <property type="term" value="F:acid-thiol ligase activity"/>
    <property type="evidence" value="ECO:0007669"/>
    <property type="project" value="UniProtKB-ARBA"/>
</dbReference>
<organism evidence="2 3">
    <name type="scientific">Kitasatospora viridis</name>
    <dbReference type="NCBI Taxonomy" id="281105"/>
    <lineage>
        <taxon>Bacteria</taxon>
        <taxon>Bacillati</taxon>
        <taxon>Actinomycetota</taxon>
        <taxon>Actinomycetes</taxon>
        <taxon>Kitasatosporales</taxon>
        <taxon>Streptomycetaceae</taxon>
        <taxon>Kitasatospora</taxon>
    </lineage>
</organism>
<dbReference type="AlphaFoldDB" id="A0A561T652"/>
<dbReference type="OrthoDB" id="6794385at2"/>
<feature type="domain" description="AMP-dependent synthetase/ligase" evidence="1">
    <location>
        <begin position="15"/>
        <end position="334"/>
    </location>
</feature>
<dbReference type="InterPro" id="IPR042099">
    <property type="entry name" value="ANL_N_sf"/>
</dbReference>
<dbReference type="InterPro" id="IPR000873">
    <property type="entry name" value="AMP-dep_synth/lig_dom"/>
</dbReference>
<protein>
    <submittedName>
        <fullName evidence="2">Yersiniabactin salicyl-AMP ligase</fullName>
    </submittedName>
</protein>
<dbReference type="InterPro" id="IPR050237">
    <property type="entry name" value="ATP-dep_AMP-bd_enzyme"/>
</dbReference>
<dbReference type="Pfam" id="PF00501">
    <property type="entry name" value="AMP-binding"/>
    <property type="match status" value="1"/>
</dbReference>
<dbReference type="RefSeq" id="WP_145909887.1">
    <property type="nucleotide sequence ID" value="NZ_BAAAMZ010000002.1"/>
</dbReference>
<dbReference type="InterPro" id="IPR045851">
    <property type="entry name" value="AMP-bd_C_sf"/>
</dbReference>
<accession>A0A561T652</accession>
<dbReference type="PANTHER" id="PTHR43767">
    <property type="entry name" value="LONG-CHAIN-FATTY-ACID--COA LIGASE"/>
    <property type="match status" value="1"/>
</dbReference>
<evidence type="ECO:0000259" key="1">
    <source>
        <dbReference type="Pfam" id="PF00501"/>
    </source>
</evidence>
<evidence type="ECO:0000313" key="2">
    <source>
        <dbReference type="EMBL" id="TWF82590.1"/>
    </source>
</evidence>
<evidence type="ECO:0000313" key="3">
    <source>
        <dbReference type="Proteomes" id="UP000317940"/>
    </source>
</evidence>
<sequence>MTARAERAGLYQAVRESAELRPEAIAVRTQGGAAVTYRELIALADRQSAGLRRHGVGPGDTVAVRLSSGIGYVALILAVARLGARYVPLLENFGPEDQAHVLARLTPRLLVTDGTRAEPAPAPAALPSVELAELTEPAAQAELADGPAGASELPPQNGVFRLLWTSGTTRFPKAAAWRQDRYVAERRRWCADLGIGPEDRFLCRHPLDVAHATDLHVMPALLSGASVLLADPRTSGEQLLALLRSTGTTVLSALPSHYEALLATRAAARGARLPDLRYPICGGAYVSPALAERCREVLGVRLVGAYGSTEFGVAMWSPPGRPLVPHTGVSARIVPFTPDHPDLGELVLRSADSGEGYPLDPQDHDRTFRDGEYWTGDMARRLGDGGLRVLGRVSEALATAKGPLLAPELDEELLALAGVAEVVCLPAVQGEYRAELLVAVHPVPGTAPDAAATAVRQALAAHELTGDVREFDELPRTPVGKVDKPRVRTWFDAR</sequence>
<comment type="caution">
    <text evidence="2">The sequence shown here is derived from an EMBL/GenBank/DDBJ whole genome shotgun (WGS) entry which is preliminary data.</text>
</comment>
<keyword evidence="2" id="KW-0436">Ligase</keyword>
<dbReference type="PANTHER" id="PTHR43767:SF1">
    <property type="entry name" value="NONRIBOSOMAL PEPTIDE SYNTHASE PES1 (EUROFUNG)-RELATED"/>
    <property type="match status" value="1"/>
</dbReference>
<proteinExistence type="predicted"/>
<dbReference type="Gene3D" id="3.40.50.12780">
    <property type="entry name" value="N-terminal domain of ligase-like"/>
    <property type="match status" value="1"/>
</dbReference>
<dbReference type="EMBL" id="VIWT01000004">
    <property type="protein sequence ID" value="TWF82590.1"/>
    <property type="molecule type" value="Genomic_DNA"/>
</dbReference>
<gene>
    <name evidence="2" type="ORF">FHX73_1472</name>
</gene>
<reference evidence="2 3" key="1">
    <citation type="submission" date="2019-06" db="EMBL/GenBank/DDBJ databases">
        <title>Sequencing the genomes of 1000 actinobacteria strains.</title>
        <authorList>
            <person name="Klenk H.-P."/>
        </authorList>
    </citation>
    <scope>NUCLEOTIDE SEQUENCE [LARGE SCALE GENOMIC DNA]</scope>
    <source>
        <strain evidence="2 3">DSM 44826</strain>
    </source>
</reference>